<reference evidence="1" key="1">
    <citation type="submission" date="2018-11" db="EMBL/GenBank/DDBJ databases">
        <authorList>
            <consortium name="Pathogen Informatics"/>
        </authorList>
    </citation>
    <scope>NUCLEOTIDE SEQUENCE</scope>
</reference>
<organism evidence="1 2">
    <name type="scientific">Protopolystoma xenopodis</name>
    <dbReference type="NCBI Taxonomy" id="117903"/>
    <lineage>
        <taxon>Eukaryota</taxon>
        <taxon>Metazoa</taxon>
        <taxon>Spiralia</taxon>
        <taxon>Lophotrochozoa</taxon>
        <taxon>Platyhelminthes</taxon>
        <taxon>Monogenea</taxon>
        <taxon>Polyopisthocotylea</taxon>
        <taxon>Polystomatidea</taxon>
        <taxon>Polystomatidae</taxon>
        <taxon>Protopolystoma</taxon>
    </lineage>
</organism>
<dbReference type="AlphaFoldDB" id="A0A3S5FCS5"/>
<evidence type="ECO:0000313" key="2">
    <source>
        <dbReference type="Proteomes" id="UP000784294"/>
    </source>
</evidence>
<accession>A0A3S5FCS5</accession>
<dbReference type="EMBL" id="CAAALY010021081">
    <property type="protein sequence ID" value="VEL14416.1"/>
    <property type="molecule type" value="Genomic_DNA"/>
</dbReference>
<keyword evidence="2" id="KW-1185">Reference proteome</keyword>
<gene>
    <name evidence="1" type="ORF">PXEA_LOCUS7856</name>
</gene>
<protein>
    <submittedName>
        <fullName evidence="1">Uncharacterized protein</fullName>
    </submittedName>
</protein>
<dbReference type="Proteomes" id="UP000784294">
    <property type="component" value="Unassembled WGS sequence"/>
</dbReference>
<evidence type="ECO:0000313" key="1">
    <source>
        <dbReference type="EMBL" id="VEL14416.1"/>
    </source>
</evidence>
<proteinExistence type="predicted"/>
<sequence length="67" mass="7443">MKLRPLAIKVCDYALDFALAFASCRRQDWAITAPADTLGLKRAVFLSSAPITVRSETSELFARCMHP</sequence>
<comment type="caution">
    <text evidence="1">The sequence shown here is derived from an EMBL/GenBank/DDBJ whole genome shotgun (WGS) entry which is preliminary data.</text>
</comment>
<name>A0A3S5FCS5_9PLAT</name>